<dbReference type="EMBL" id="CAJVPW010006471">
    <property type="protein sequence ID" value="CAG8569480.1"/>
    <property type="molecule type" value="Genomic_DNA"/>
</dbReference>
<evidence type="ECO:0000313" key="1">
    <source>
        <dbReference type="EMBL" id="CAG8569480.1"/>
    </source>
</evidence>
<evidence type="ECO:0000313" key="2">
    <source>
        <dbReference type="Proteomes" id="UP000789366"/>
    </source>
</evidence>
<organism evidence="1 2">
    <name type="scientific">Cetraspora pellucida</name>
    <dbReference type="NCBI Taxonomy" id="1433469"/>
    <lineage>
        <taxon>Eukaryota</taxon>
        <taxon>Fungi</taxon>
        <taxon>Fungi incertae sedis</taxon>
        <taxon>Mucoromycota</taxon>
        <taxon>Glomeromycotina</taxon>
        <taxon>Glomeromycetes</taxon>
        <taxon>Diversisporales</taxon>
        <taxon>Gigasporaceae</taxon>
        <taxon>Cetraspora</taxon>
    </lineage>
</organism>
<sequence length="630" mass="71025">MESDIQEEIATSTNHSSKREKKSKKKVKVEKSSTVAGFKVDIEESKRIKGKSEKKIFNLTNPAGENSNSNRSSKQNDKLEEKKRKWSEEDDLEELLSPIVVIESFKKKKGDIFNKSTLNGDIKKKANGLRNELDEFNRNGPLDEDYVDSIKKSRGKGKSQKKKSAKTLSSKAKKRKYINIDEDSDDASNSSDISSVDNEDDETLMTKMVASVVINNTNNKYQEHPTLASLPQSTIDEFFNTNVIQVVGDSTLKPIMSFEQLMVDKEIKRVLARFDKPTPIQATCWPLCLSGKDVIGIAETGSGKTLAFIVPAVIHIKSPPYSPPNHQPFALVIAPTRELAIQTHKQCEMFDSTCGIKSVCVYGGVTKAEQRKLLRKGAHIVIATPGRLLDFATDGVCDISNVKYLVLDEGFEEEIRNIILKTRKDRQTVMFSATWPESVRKLANDFLINPIRVTIGSQTLAANRNVTQIVEVIDDPSEKDRRLVTLLEKYHNRKNRVLIFVLYKKEASRVENMLARKGYEAQSIHGDKSQFQRIEALNAFRDGIYPLLIATDVASRGLDIPDGISHTLFTSYDKVHSGELIRILRQTNQQIPDSLLRFGTGTKKKEHKAYGAFYKEIDHNVKPTKIKFED</sequence>
<protein>
    <submittedName>
        <fullName evidence="1">12468_t:CDS:1</fullName>
    </submittedName>
</protein>
<proteinExistence type="predicted"/>
<dbReference type="Proteomes" id="UP000789366">
    <property type="component" value="Unassembled WGS sequence"/>
</dbReference>
<accession>A0ACA9MC68</accession>
<comment type="caution">
    <text evidence="1">The sequence shown here is derived from an EMBL/GenBank/DDBJ whole genome shotgun (WGS) entry which is preliminary data.</text>
</comment>
<name>A0ACA9MC68_9GLOM</name>
<keyword evidence="2" id="KW-1185">Reference proteome</keyword>
<gene>
    <name evidence="1" type="ORF">SPELUC_LOCUS5935</name>
</gene>
<reference evidence="1" key="1">
    <citation type="submission" date="2021-06" db="EMBL/GenBank/DDBJ databases">
        <authorList>
            <person name="Kallberg Y."/>
            <person name="Tangrot J."/>
            <person name="Rosling A."/>
        </authorList>
    </citation>
    <scope>NUCLEOTIDE SEQUENCE</scope>
    <source>
        <strain evidence="1">28 12/20/2015</strain>
    </source>
</reference>